<keyword evidence="7" id="KW-1185">Reference proteome</keyword>
<dbReference type="Gene3D" id="1.10.357.10">
    <property type="entry name" value="Tetracycline Repressor, domain 2"/>
    <property type="match status" value="1"/>
</dbReference>
<protein>
    <submittedName>
        <fullName evidence="6">TetR/AcrR family transcriptional regulator</fullName>
    </submittedName>
</protein>
<dbReference type="Proteomes" id="UP000596427">
    <property type="component" value="Chromosome"/>
</dbReference>
<evidence type="ECO:0000256" key="3">
    <source>
        <dbReference type="ARBA" id="ARBA00023163"/>
    </source>
</evidence>
<dbReference type="SUPFAM" id="SSF46689">
    <property type="entry name" value="Homeodomain-like"/>
    <property type="match status" value="1"/>
</dbReference>
<dbReference type="GO" id="GO:0003700">
    <property type="term" value="F:DNA-binding transcription factor activity"/>
    <property type="evidence" value="ECO:0007669"/>
    <property type="project" value="TreeGrafter"/>
</dbReference>
<gene>
    <name evidence="6" type="ORF">EZH22_06230</name>
</gene>
<dbReference type="PANTHER" id="PTHR30055:SF240">
    <property type="entry name" value="HTH-TYPE TRANSCRIPTIONAL REGULATOR ACRR"/>
    <property type="match status" value="1"/>
</dbReference>
<dbReference type="PANTHER" id="PTHR30055">
    <property type="entry name" value="HTH-TYPE TRANSCRIPTIONAL REGULATOR RUTR"/>
    <property type="match status" value="1"/>
</dbReference>
<dbReference type="Pfam" id="PF00440">
    <property type="entry name" value="TetR_N"/>
    <property type="match status" value="1"/>
</dbReference>
<dbReference type="InterPro" id="IPR009057">
    <property type="entry name" value="Homeodomain-like_sf"/>
</dbReference>
<organism evidence="6 7">
    <name type="scientific">Xanthobacter dioxanivorans</name>
    <dbReference type="NCBI Taxonomy" id="2528964"/>
    <lineage>
        <taxon>Bacteria</taxon>
        <taxon>Pseudomonadati</taxon>
        <taxon>Pseudomonadota</taxon>
        <taxon>Alphaproteobacteria</taxon>
        <taxon>Hyphomicrobiales</taxon>
        <taxon>Xanthobacteraceae</taxon>
        <taxon>Xanthobacter</taxon>
    </lineage>
</organism>
<dbReference type="InterPro" id="IPR036271">
    <property type="entry name" value="Tet_transcr_reg_TetR-rel_C_sf"/>
</dbReference>
<evidence type="ECO:0000313" key="6">
    <source>
        <dbReference type="EMBL" id="QRG07952.1"/>
    </source>
</evidence>
<evidence type="ECO:0000256" key="1">
    <source>
        <dbReference type="ARBA" id="ARBA00023015"/>
    </source>
</evidence>
<evidence type="ECO:0000259" key="5">
    <source>
        <dbReference type="PROSITE" id="PS50977"/>
    </source>
</evidence>
<accession>A0A974PQM9</accession>
<feature type="DNA-binding region" description="H-T-H motif" evidence="4">
    <location>
        <begin position="99"/>
        <end position="118"/>
    </location>
</feature>
<dbReference type="PROSITE" id="PS50977">
    <property type="entry name" value="HTH_TETR_2"/>
    <property type="match status" value="1"/>
</dbReference>
<keyword evidence="3" id="KW-0804">Transcription</keyword>
<evidence type="ECO:0000313" key="7">
    <source>
        <dbReference type="Proteomes" id="UP000596427"/>
    </source>
</evidence>
<dbReference type="Gene3D" id="1.10.10.60">
    <property type="entry name" value="Homeodomain-like"/>
    <property type="match status" value="1"/>
</dbReference>
<dbReference type="EMBL" id="CP063362">
    <property type="protein sequence ID" value="QRG07952.1"/>
    <property type="molecule type" value="Genomic_DNA"/>
</dbReference>
<dbReference type="InterPro" id="IPR050109">
    <property type="entry name" value="HTH-type_TetR-like_transc_reg"/>
</dbReference>
<evidence type="ECO:0000256" key="4">
    <source>
        <dbReference type="PROSITE-ProRule" id="PRU00335"/>
    </source>
</evidence>
<dbReference type="InterPro" id="IPR001647">
    <property type="entry name" value="HTH_TetR"/>
</dbReference>
<dbReference type="AlphaFoldDB" id="A0A974PQM9"/>
<keyword evidence="2 4" id="KW-0238">DNA-binding</keyword>
<dbReference type="SUPFAM" id="SSF48498">
    <property type="entry name" value="Tetracyclin repressor-like, C-terminal domain"/>
    <property type="match status" value="1"/>
</dbReference>
<keyword evidence="1" id="KW-0805">Transcription regulation</keyword>
<proteinExistence type="predicted"/>
<dbReference type="GO" id="GO:0000976">
    <property type="term" value="F:transcription cis-regulatory region binding"/>
    <property type="evidence" value="ECO:0007669"/>
    <property type="project" value="TreeGrafter"/>
</dbReference>
<dbReference type="PRINTS" id="PR00455">
    <property type="entry name" value="HTHTETR"/>
</dbReference>
<feature type="domain" description="HTH tetR-type" evidence="5">
    <location>
        <begin position="76"/>
        <end position="136"/>
    </location>
</feature>
<evidence type="ECO:0000256" key="2">
    <source>
        <dbReference type="ARBA" id="ARBA00023125"/>
    </source>
</evidence>
<name>A0A974PQM9_9HYPH</name>
<dbReference type="KEGG" id="xdi:EZH22_06230"/>
<sequence>MSAPAWKRSAPWCEAPRRLDFPPPLRSLRQSRDGRCGLVGDAEAGGFGDYSLDALAARIHARHRDRIKVQKPHVAAANLARIIAAALELANSQGFHAMTLRQLAAESGLSMGALYSYLDSKDTLLLMILGEVSHAVEEVLGAAPQEVAASPALHLRWLITRHIALSEAMHSWFVFAYMEAKAFPPAARRQAVESERLTERMLADVIGEGMKRGVFAKGDALFAATLVKPLLQDWYVKRGKYRARGIDAAGYADGVTAFVEAALAPR</sequence>
<dbReference type="Pfam" id="PF17932">
    <property type="entry name" value="TetR_C_24"/>
    <property type="match status" value="1"/>
</dbReference>
<reference evidence="6 7" key="1">
    <citation type="submission" date="2020-10" db="EMBL/GenBank/DDBJ databases">
        <title>Degradation of 1,4-Dioxane by Xanthobacter sp. YN2, via a Novel Group-2 Soluble Di-Iron Monooxygenase.</title>
        <authorList>
            <person name="Ma F."/>
            <person name="Wang Y."/>
            <person name="Yang J."/>
            <person name="Guo H."/>
            <person name="Su D."/>
            <person name="Yu L."/>
        </authorList>
    </citation>
    <scope>NUCLEOTIDE SEQUENCE [LARGE SCALE GENOMIC DNA]</scope>
    <source>
        <strain evidence="6 7">YN2</strain>
    </source>
</reference>
<dbReference type="InterPro" id="IPR041490">
    <property type="entry name" value="KstR2_TetR_C"/>
</dbReference>